<dbReference type="SUPFAM" id="SSF74650">
    <property type="entry name" value="Galactose mutarotase-like"/>
    <property type="match status" value="1"/>
</dbReference>
<dbReference type="Pfam" id="PF01263">
    <property type="entry name" value="Aldose_epim"/>
    <property type="match status" value="1"/>
</dbReference>
<comment type="caution">
    <text evidence="1">The sequence shown here is derived from an EMBL/GenBank/DDBJ whole genome shotgun (WGS) entry which is preliminary data.</text>
</comment>
<dbReference type="EMBL" id="QHCV01000094">
    <property type="protein sequence ID" value="RAV31439.1"/>
    <property type="molecule type" value="Genomic_DNA"/>
</dbReference>
<evidence type="ECO:0000313" key="2">
    <source>
        <dbReference type="Proteomes" id="UP000251577"/>
    </source>
</evidence>
<evidence type="ECO:0000313" key="1">
    <source>
        <dbReference type="EMBL" id="RAV31439.1"/>
    </source>
</evidence>
<sequence>MDIAAGDYTAAISPFGGGIRALTYRGRPLLHGYPAEDFPPLSAGIVLAPWPNRTTDGVFAHEGRVHRLNITEPARATAIHGFVGSQRWEPTDGGQDWATLRLRLQPQPGWPWPMTFTATWRLHPLRGLRATVQVRNDDPAASCPLGLGWHPYLSAQGTPLDQCILTLPASTNLPLDPVRNVPVGPTIPAAEIVDPAGQAMSGLWLDHCFGGVDPGAEITLRDCETGAGVALSADAPFRWYQVFTADPARREGFPGVGRAVAVEPMTCPPDALRSGRDLVVLAAGEQREFAFHVRAVGGVHKRVEQ</sequence>
<dbReference type="InterPro" id="IPR014718">
    <property type="entry name" value="GH-type_carb-bd"/>
</dbReference>
<dbReference type="GO" id="GO:0030246">
    <property type="term" value="F:carbohydrate binding"/>
    <property type="evidence" value="ECO:0007669"/>
    <property type="project" value="InterPro"/>
</dbReference>
<dbReference type="CDD" id="cd09022">
    <property type="entry name" value="Aldose_epim_Ec_YihR"/>
    <property type="match status" value="1"/>
</dbReference>
<accession>A0A364V486</accession>
<dbReference type="RefSeq" id="WP_113631266.1">
    <property type="nucleotide sequence ID" value="NZ_QHCV01000094.1"/>
</dbReference>
<proteinExistence type="predicted"/>
<reference evidence="1 2" key="1">
    <citation type="journal article" date="2018" name="Syst. Appl. Microbiol.">
        <title>Corynebacterium heidelbergense sp. nov., isolated from the preen glands of Egyptian geese (Alopochen aegyptiacus).</title>
        <authorList>
            <person name="Braun M.S."/>
            <person name="Wang E."/>
            <person name="Zimmermann S."/>
            <person name="Wink M."/>
        </authorList>
    </citation>
    <scope>NUCLEOTIDE SEQUENCE [LARGE SCALE GENOMIC DNA]</scope>
    <source>
        <strain evidence="1 2">647</strain>
    </source>
</reference>
<gene>
    <name evidence="1" type="ORF">DLJ54_08325</name>
</gene>
<dbReference type="GO" id="GO:0005975">
    <property type="term" value="P:carbohydrate metabolic process"/>
    <property type="evidence" value="ECO:0007669"/>
    <property type="project" value="InterPro"/>
</dbReference>
<dbReference type="InterPro" id="IPR011013">
    <property type="entry name" value="Gal_mutarotase_sf_dom"/>
</dbReference>
<dbReference type="InterPro" id="IPR037480">
    <property type="entry name" value="YihR-like"/>
</dbReference>
<dbReference type="AlphaFoldDB" id="A0A364V486"/>
<keyword evidence="2" id="KW-1185">Reference proteome</keyword>
<organism evidence="1 2">
    <name type="scientific">Corynebacterium heidelbergense</name>
    <dbReference type="NCBI Taxonomy" id="2055947"/>
    <lineage>
        <taxon>Bacteria</taxon>
        <taxon>Bacillati</taxon>
        <taxon>Actinomycetota</taxon>
        <taxon>Actinomycetes</taxon>
        <taxon>Mycobacteriales</taxon>
        <taxon>Corynebacteriaceae</taxon>
        <taxon>Corynebacterium</taxon>
    </lineage>
</organism>
<dbReference type="InterPro" id="IPR008183">
    <property type="entry name" value="Aldose_1/G6P_1-epimerase"/>
</dbReference>
<dbReference type="Proteomes" id="UP000251577">
    <property type="component" value="Unassembled WGS sequence"/>
</dbReference>
<dbReference type="Gene3D" id="2.70.98.10">
    <property type="match status" value="1"/>
</dbReference>
<name>A0A364V486_9CORY</name>
<dbReference type="GO" id="GO:0016853">
    <property type="term" value="F:isomerase activity"/>
    <property type="evidence" value="ECO:0007669"/>
    <property type="project" value="InterPro"/>
</dbReference>
<protein>
    <submittedName>
        <fullName evidence="1">Aldose epimerase</fullName>
    </submittedName>
</protein>